<feature type="transmembrane region" description="Helical" evidence="6">
    <location>
        <begin position="58"/>
        <end position="75"/>
    </location>
</feature>
<evidence type="ECO:0000256" key="5">
    <source>
        <dbReference type="ARBA" id="ARBA00023136"/>
    </source>
</evidence>
<dbReference type="Pfam" id="PF02653">
    <property type="entry name" value="BPD_transp_2"/>
    <property type="match status" value="1"/>
</dbReference>
<feature type="transmembrane region" description="Helical" evidence="6">
    <location>
        <begin position="201"/>
        <end position="221"/>
    </location>
</feature>
<dbReference type="GO" id="GO:0005886">
    <property type="term" value="C:plasma membrane"/>
    <property type="evidence" value="ECO:0007669"/>
    <property type="project" value="UniProtKB-SubCell"/>
</dbReference>
<reference evidence="7 8" key="1">
    <citation type="journal article" date="2019" name="Indoor Air">
        <title>Impacts of indoor surface finishes on bacterial viability.</title>
        <authorList>
            <person name="Hu J."/>
            <person name="Maamar S.B."/>
            <person name="Glawe A.J."/>
            <person name="Gottel N."/>
            <person name="Gilbert J.A."/>
            <person name="Hartmann E.M."/>
        </authorList>
    </citation>
    <scope>NUCLEOTIDE SEQUENCE [LARGE SCALE GENOMIC DNA]</scope>
    <source>
        <strain evidence="7 8">AF060A6</strain>
    </source>
</reference>
<dbReference type="Proteomes" id="UP000306477">
    <property type="component" value="Unassembled WGS sequence"/>
</dbReference>
<dbReference type="PANTHER" id="PTHR30482:SF17">
    <property type="entry name" value="ABC TRANSPORTER ATP-BINDING PROTEIN"/>
    <property type="match status" value="1"/>
</dbReference>
<evidence type="ECO:0000256" key="1">
    <source>
        <dbReference type="ARBA" id="ARBA00004651"/>
    </source>
</evidence>
<evidence type="ECO:0000256" key="6">
    <source>
        <dbReference type="SAM" id="Phobius"/>
    </source>
</evidence>
<evidence type="ECO:0000256" key="4">
    <source>
        <dbReference type="ARBA" id="ARBA00022989"/>
    </source>
</evidence>
<keyword evidence="3 6" id="KW-0812">Transmembrane</keyword>
<gene>
    <name evidence="7" type="ORF">E1I69_05240</name>
</gene>
<dbReference type="EMBL" id="SLUB01000005">
    <property type="protein sequence ID" value="THE14218.1"/>
    <property type="molecule type" value="Genomic_DNA"/>
</dbReference>
<feature type="transmembrane region" description="Helical" evidence="6">
    <location>
        <begin position="278"/>
        <end position="300"/>
    </location>
</feature>
<dbReference type="AlphaFoldDB" id="A0A4S3PWU1"/>
<feature type="transmembrane region" description="Helical" evidence="6">
    <location>
        <begin position="33"/>
        <end position="51"/>
    </location>
</feature>
<feature type="transmembrane region" description="Helical" evidence="6">
    <location>
        <begin position="81"/>
        <end position="101"/>
    </location>
</feature>
<comment type="subcellular location">
    <subcellularLocation>
        <location evidence="1">Cell membrane</location>
        <topology evidence="1">Multi-pass membrane protein</topology>
    </subcellularLocation>
</comment>
<comment type="caution">
    <text evidence="7">The sequence shown here is derived from an EMBL/GenBank/DDBJ whole genome shotgun (WGS) entry which is preliminary data.</text>
</comment>
<evidence type="ECO:0000313" key="7">
    <source>
        <dbReference type="EMBL" id="THE14218.1"/>
    </source>
</evidence>
<proteinExistence type="predicted"/>
<organism evidence="7 8">
    <name type="scientific">Bacillus timonensis</name>
    <dbReference type="NCBI Taxonomy" id="1033734"/>
    <lineage>
        <taxon>Bacteria</taxon>
        <taxon>Bacillati</taxon>
        <taxon>Bacillota</taxon>
        <taxon>Bacilli</taxon>
        <taxon>Bacillales</taxon>
        <taxon>Bacillaceae</taxon>
        <taxon>Bacillus</taxon>
    </lineage>
</organism>
<feature type="transmembrane region" description="Helical" evidence="6">
    <location>
        <begin position="241"/>
        <end position="266"/>
    </location>
</feature>
<dbReference type="OrthoDB" id="9789927at2"/>
<dbReference type="InterPro" id="IPR043428">
    <property type="entry name" value="LivM-like"/>
</dbReference>
<sequence>MKKNILYAVLLLLVVFIVPQVLSDFGTNLTTEIFIMAMFAMSLGLIMGYAGLDSLGHAAFFGIGAYSVALIGQFVTNTYLIIIIAVLIAGLLALITGAVFIRTSQFYFLMITLAFSQLIFTLFWQMKDITGGADGMTVSAIMNLGFGDIFDPQTMYYVMGIIFVTVFILLRLFVESPAGKITKGVMENEGRMRALGYDVRVYKLLAYTLSGALAGFAGSLYSFYNVFVSPELSGWLFSGQVMIMVIIGGVGTLLGPAIGAGVFIFLQNFISTYTERWPLILGSILIFLVLLGKGGVIQWLKLGVDMIFKRKPKNNQVSSTNQSEKEEVIS</sequence>
<keyword evidence="5 6" id="KW-0472">Membrane</keyword>
<feature type="transmembrane region" description="Helical" evidence="6">
    <location>
        <begin position="106"/>
        <end position="126"/>
    </location>
</feature>
<feature type="transmembrane region" description="Helical" evidence="6">
    <location>
        <begin position="154"/>
        <end position="174"/>
    </location>
</feature>
<dbReference type="InterPro" id="IPR001851">
    <property type="entry name" value="ABC_transp_permease"/>
</dbReference>
<evidence type="ECO:0000313" key="8">
    <source>
        <dbReference type="Proteomes" id="UP000306477"/>
    </source>
</evidence>
<name>A0A4S3PWU1_9BACI</name>
<dbReference type="PANTHER" id="PTHR30482">
    <property type="entry name" value="HIGH-AFFINITY BRANCHED-CHAIN AMINO ACID TRANSPORT SYSTEM PERMEASE"/>
    <property type="match status" value="1"/>
</dbReference>
<dbReference type="RefSeq" id="WP_136378544.1">
    <property type="nucleotide sequence ID" value="NZ_SLUB01000005.1"/>
</dbReference>
<evidence type="ECO:0000256" key="3">
    <source>
        <dbReference type="ARBA" id="ARBA00022692"/>
    </source>
</evidence>
<protein>
    <submittedName>
        <fullName evidence="7">Branched-chain amino acid ABC transporter permease</fullName>
    </submittedName>
</protein>
<keyword evidence="2" id="KW-1003">Cell membrane</keyword>
<dbReference type="GO" id="GO:0015658">
    <property type="term" value="F:branched-chain amino acid transmembrane transporter activity"/>
    <property type="evidence" value="ECO:0007669"/>
    <property type="project" value="InterPro"/>
</dbReference>
<evidence type="ECO:0000256" key="2">
    <source>
        <dbReference type="ARBA" id="ARBA00022475"/>
    </source>
</evidence>
<dbReference type="CDD" id="cd06581">
    <property type="entry name" value="TM_PBP1_LivM_like"/>
    <property type="match status" value="1"/>
</dbReference>
<accession>A0A4S3PWU1</accession>
<keyword evidence="8" id="KW-1185">Reference proteome</keyword>
<keyword evidence="4 6" id="KW-1133">Transmembrane helix</keyword>